<dbReference type="Pfam" id="PF00107">
    <property type="entry name" value="ADH_zinc_N"/>
    <property type="match status" value="1"/>
</dbReference>
<evidence type="ECO:0000256" key="1">
    <source>
        <dbReference type="ARBA" id="ARBA00022723"/>
    </source>
</evidence>
<keyword evidence="1 4" id="KW-0479">Metal-binding</keyword>
<dbReference type="GO" id="GO:0008270">
    <property type="term" value="F:zinc ion binding"/>
    <property type="evidence" value="ECO:0007669"/>
    <property type="project" value="InterPro"/>
</dbReference>
<reference evidence="6" key="1">
    <citation type="submission" date="2019-03" db="EMBL/GenBank/DDBJ databases">
        <title>Lake Tanganyika Metagenome-Assembled Genomes (MAGs).</title>
        <authorList>
            <person name="Tran P."/>
        </authorList>
    </citation>
    <scope>NUCLEOTIDE SEQUENCE</scope>
    <source>
        <strain evidence="6">K_DeepCast_65m_m2_066</strain>
    </source>
</reference>
<dbReference type="InterPro" id="IPR011032">
    <property type="entry name" value="GroES-like_sf"/>
</dbReference>
<proteinExistence type="inferred from homology"/>
<dbReference type="EMBL" id="VGLS01000260">
    <property type="protein sequence ID" value="MBM3224111.1"/>
    <property type="molecule type" value="Genomic_DNA"/>
</dbReference>
<keyword evidence="3" id="KW-0560">Oxidoreductase</keyword>
<dbReference type="SMART" id="SM00829">
    <property type="entry name" value="PKS_ER"/>
    <property type="match status" value="1"/>
</dbReference>
<comment type="cofactor">
    <cofactor evidence="4">
        <name>Zn(2+)</name>
        <dbReference type="ChEBI" id="CHEBI:29105"/>
    </cofactor>
</comment>
<protein>
    <submittedName>
        <fullName evidence="6">Zinc-binding dehydrogenase</fullName>
    </submittedName>
</protein>
<dbReference type="InterPro" id="IPR020843">
    <property type="entry name" value="ER"/>
</dbReference>
<evidence type="ECO:0000256" key="2">
    <source>
        <dbReference type="ARBA" id="ARBA00022833"/>
    </source>
</evidence>
<comment type="similarity">
    <text evidence="4">Belongs to the zinc-containing alcohol dehydrogenase family.</text>
</comment>
<dbReference type="PANTHER" id="PTHR43401">
    <property type="entry name" value="L-THREONINE 3-DEHYDROGENASE"/>
    <property type="match status" value="1"/>
</dbReference>
<gene>
    <name evidence="6" type="ORF">FJZ47_09945</name>
</gene>
<dbReference type="PROSITE" id="PS00059">
    <property type="entry name" value="ADH_ZINC"/>
    <property type="match status" value="1"/>
</dbReference>
<dbReference type="Proteomes" id="UP000712673">
    <property type="component" value="Unassembled WGS sequence"/>
</dbReference>
<evidence type="ECO:0000256" key="4">
    <source>
        <dbReference type="RuleBase" id="RU361277"/>
    </source>
</evidence>
<dbReference type="AlphaFoldDB" id="A0A937W2S1"/>
<evidence type="ECO:0000313" key="7">
    <source>
        <dbReference type="Proteomes" id="UP000712673"/>
    </source>
</evidence>
<dbReference type="GO" id="GO:0016616">
    <property type="term" value="F:oxidoreductase activity, acting on the CH-OH group of donors, NAD or NADP as acceptor"/>
    <property type="evidence" value="ECO:0007669"/>
    <property type="project" value="UniProtKB-ARBA"/>
</dbReference>
<feature type="domain" description="Enoyl reductase (ER)" evidence="5">
    <location>
        <begin position="8"/>
        <end position="340"/>
    </location>
</feature>
<dbReference type="InterPro" id="IPR002328">
    <property type="entry name" value="ADH_Zn_CS"/>
</dbReference>
<dbReference type="InterPro" id="IPR013149">
    <property type="entry name" value="ADH-like_C"/>
</dbReference>
<dbReference type="Gene3D" id="3.40.50.720">
    <property type="entry name" value="NAD(P)-binding Rossmann-like Domain"/>
    <property type="match status" value="1"/>
</dbReference>
<sequence>MQAALLYGPRQVALETIPIPTVGPHDVLVRIEAATTCGTDLKVFLRGGHARMITPPAVFGHEFSGTIAAVGNRVTHVQEGMRVVANNSAPCYRCYYCRRNLPNLCDDLLFINGAYAEYIVVPERVAQTNLLELPSTLPCAVACLTEPLACVLYCLDQAHLHPGDTVVVNGDGPSGLMLAAMAAWRGARVILCGRAPQRLGLARQFGVDAVVNYAEVPDQVEAVRALTDGRRGVDVAIEAVGRPEVWESTARMLRKGGQAIFYGGCQSGTSVQFETQALHYDQLTLQGVFHNTPYHVRLALDVLAAQHLQGAALISTTLPLTRLCEAFDLMLERQALKVAVLPGSQQE</sequence>
<dbReference type="Gene3D" id="3.90.180.10">
    <property type="entry name" value="Medium-chain alcohol dehydrogenases, catalytic domain"/>
    <property type="match status" value="1"/>
</dbReference>
<dbReference type="InterPro" id="IPR013154">
    <property type="entry name" value="ADH-like_N"/>
</dbReference>
<dbReference type="Pfam" id="PF08240">
    <property type="entry name" value="ADH_N"/>
    <property type="match status" value="1"/>
</dbReference>
<dbReference type="InterPro" id="IPR036291">
    <property type="entry name" value="NAD(P)-bd_dom_sf"/>
</dbReference>
<accession>A0A937W2S1</accession>
<dbReference type="InterPro" id="IPR050129">
    <property type="entry name" value="Zn_alcohol_dh"/>
</dbReference>
<evidence type="ECO:0000256" key="3">
    <source>
        <dbReference type="ARBA" id="ARBA00023002"/>
    </source>
</evidence>
<evidence type="ECO:0000259" key="5">
    <source>
        <dbReference type="SMART" id="SM00829"/>
    </source>
</evidence>
<comment type="caution">
    <text evidence="6">The sequence shown here is derived from an EMBL/GenBank/DDBJ whole genome shotgun (WGS) entry which is preliminary data.</text>
</comment>
<evidence type="ECO:0000313" key="6">
    <source>
        <dbReference type="EMBL" id="MBM3224111.1"/>
    </source>
</evidence>
<dbReference type="SUPFAM" id="SSF51735">
    <property type="entry name" value="NAD(P)-binding Rossmann-fold domains"/>
    <property type="match status" value="1"/>
</dbReference>
<keyword evidence="2 4" id="KW-0862">Zinc</keyword>
<dbReference type="SUPFAM" id="SSF50129">
    <property type="entry name" value="GroES-like"/>
    <property type="match status" value="1"/>
</dbReference>
<organism evidence="6 7">
    <name type="scientific">Tectimicrobiota bacterium</name>
    <dbReference type="NCBI Taxonomy" id="2528274"/>
    <lineage>
        <taxon>Bacteria</taxon>
        <taxon>Pseudomonadati</taxon>
        <taxon>Nitrospinota/Tectimicrobiota group</taxon>
        <taxon>Candidatus Tectimicrobiota</taxon>
    </lineage>
</organism>
<dbReference type="PANTHER" id="PTHR43401:SF2">
    <property type="entry name" value="L-THREONINE 3-DEHYDROGENASE"/>
    <property type="match status" value="1"/>
</dbReference>
<name>A0A937W2S1_UNCTE</name>